<accession>A0A1N7QE27</accession>
<dbReference type="InterPro" id="IPR009045">
    <property type="entry name" value="Zn_M74/Hedgehog-like"/>
</dbReference>
<dbReference type="Gene3D" id="3.30.1380.10">
    <property type="match status" value="1"/>
</dbReference>
<evidence type="ECO:0000256" key="1">
    <source>
        <dbReference type="SAM" id="Phobius"/>
    </source>
</evidence>
<proteinExistence type="predicted"/>
<evidence type="ECO:0000313" key="3">
    <source>
        <dbReference type="Proteomes" id="UP000186221"/>
    </source>
</evidence>
<organism evidence="2 3">
    <name type="scientific">Rhodobacter aestuarii</name>
    <dbReference type="NCBI Taxonomy" id="453582"/>
    <lineage>
        <taxon>Bacteria</taxon>
        <taxon>Pseudomonadati</taxon>
        <taxon>Pseudomonadota</taxon>
        <taxon>Alphaproteobacteria</taxon>
        <taxon>Rhodobacterales</taxon>
        <taxon>Rhodobacter group</taxon>
        <taxon>Rhodobacter</taxon>
    </lineage>
</organism>
<dbReference type="STRING" id="453582.SAMN05421580_11653"/>
<dbReference type="OrthoDB" id="655954at2"/>
<keyword evidence="1" id="KW-1133">Transmembrane helix</keyword>
<feature type="transmembrane region" description="Helical" evidence="1">
    <location>
        <begin position="37"/>
        <end position="58"/>
    </location>
</feature>
<evidence type="ECO:0000313" key="2">
    <source>
        <dbReference type="EMBL" id="SIT21056.1"/>
    </source>
</evidence>
<dbReference type="EMBL" id="FTOG01000016">
    <property type="protein sequence ID" value="SIT21056.1"/>
    <property type="molecule type" value="Genomic_DNA"/>
</dbReference>
<dbReference type="AlphaFoldDB" id="A0A1N7QE27"/>
<feature type="transmembrane region" description="Helical" evidence="1">
    <location>
        <begin position="6"/>
        <end position="30"/>
    </location>
</feature>
<name>A0A1N7QE27_9RHOB</name>
<keyword evidence="1" id="KW-0472">Membrane</keyword>
<protein>
    <recommendedName>
        <fullName evidence="4">Penicillin-insensitive murein endopeptidase</fullName>
    </recommendedName>
</protein>
<dbReference type="SUPFAM" id="SSF55166">
    <property type="entry name" value="Hedgehog/DD-peptidase"/>
    <property type="match status" value="1"/>
</dbReference>
<dbReference type="Proteomes" id="UP000186221">
    <property type="component" value="Unassembled WGS sequence"/>
</dbReference>
<sequence length="249" mass="27955">MRIGRVALHLALAAVLTVLTQLGGLAWLISRLFRRKFLAFAILYAGLWLGALMIAPLFGRVPITCHGDGPLVMRSWVFCLANRNYVAHDLRDAATDMAAKMARAHPGTVTLALDGNFPFLNGFPLLPHLSHRDGRKLDLAFYYADQGRYLPGQTRSPLGYFAFEPGESTCPPRFPTLRWDLPWLQPLWPDYAPEPERMRLALRLLSRDPRIGKIFLEPHLAAKFGSGAPKIRFQGCAAARHDDHIHIQL</sequence>
<keyword evidence="3" id="KW-1185">Reference proteome</keyword>
<gene>
    <name evidence="2" type="ORF">SAMN05421580_11653</name>
</gene>
<reference evidence="3" key="1">
    <citation type="submission" date="2017-01" db="EMBL/GenBank/DDBJ databases">
        <authorList>
            <person name="Varghese N."/>
            <person name="Submissions S."/>
        </authorList>
    </citation>
    <scope>NUCLEOTIDE SEQUENCE [LARGE SCALE GENOMIC DNA]</scope>
    <source>
        <strain evidence="3">DSM 19945</strain>
    </source>
</reference>
<evidence type="ECO:0008006" key="4">
    <source>
        <dbReference type="Google" id="ProtNLM"/>
    </source>
</evidence>
<keyword evidence="1" id="KW-0812">Transmembrane</keyword>